<dbReference type="InterPro" id="IPR029499">
    <property type="entry name" value="PduO-typ"/>
</dbReference>
<keyword evidence="8 14" id="KW-0067">ATP-binding</keyword>
<dbReference type="RefSeq" id="WP_090094184.1">
    <property type="nucleotide sequence ID" value="NZ_CBCRVU010000007.1"/>
</dbReference>
<evidence type="ECO:0000256" key="15">
    <source>
        <dbReference type="SAM" id="Coils"/>
    </source>
</evidence>
<dbReference type="SUPFAM" id="SSF89028">
    <property type="entry name" value="Cobalamin adenosyltransferase-like"/>
    <property type="match status" value="1"/>
</dbReference>
<dbReference type="InterPro" id="IPR016030">
    <property type="entry name" value="CblAdoTrfase-like"/>
</dbReference>
<evidence type="ECO:0000256" key="7">
    <source>
        <dbReference type="ARBA" id="ARBA00022741"/>
    </source>
</evidence>
<evidence type="ECO:0000256" key="9">
    <source>
        <dbReference type="ARBA" id="ARBA00031529"/>
    </source>
</evidence>
<protein>
    <recommendedName>
        <fullName evidence="4 14">Corrinoid adenosyltransferase</fullName>
        <ecNumber evidence="3 14">2.5.1.17</ecNumber>
    </recommendedName>
    <alternativeName>
        <fullName evidence="9 14">Cob(II)alamin adenosyltransferase</fullName>
    </alternativeName>
    <alternativeName>
        <fullName evidence="11 14">Cob(II)yrinic acid a,c-diamide adenosyltransferase</fullName>
    </alternativeName>
    <alternativeName>
        <fullName evidence="10 14">Cobinamide/cobalamin adenosyltransferase</fullName>
    </alternativeName>
</protein>
<dbReference type="AlphaFoldDB" id="A0A1I1TW34"/>
<feature type="domain" description="Cobalamin adenosyltransferase-like" evidence="16">
    <location>
        <begin position="5"/>
        <end position="165"/>
    </location>
</feature>
<evidence type="ECO:0000256" key="12">
    <source>
        <dbReference type="ARBA" id="ARBA00048555"/>
    </source>
</evidence>
<comment type="catalytic activity">
    <reaction evidence="12 14">
        <text>2 cob(II)yrinate a,c diamide + reduced [electron-transfer flavoprotein] + 2 ATP = 2 adenosylcob(III)yrinate a,c-diamide + 2 triphosphate + oxidized [electron-transfer flavoprotein] + 3 H(+)</text>
        <dbReference type="Rhea" id="RHEA:11528"/>
        <dbReference type="Rhea" id="RHEA-COMP:10685"/>
        <dbReference type="Rhea" id="RHEA-COMP:10686"/>
        <dbReference type="ChEBI" id="CHEBI:15378"/>
        <dbReference type="ChEBI" id="CHEBI:18036"/>
        <dbReference type="ChEBI" id="CHEBI:30616"/>
        <dbReference type="ChEBI" id="CHEBI:57692"/>
        <dbReference type="ChEBI" id="CHEBI:58307"/>
        <dbReference type="ChEBI" id="CHEBI:58503"/>
        <dbReference type="ChEBI" id="CHEBI:58537"/>
        <dbReference type="EC" id="2.5.1.17"/>
    </reaction>
</comment>
<dbReference type="EC" id="2.5.1.17" evidence="3 14"/>
<reference evidence="18" key="1">
    <citation type="submission" date="2016-10" db="EMBL/GenBank/DDBJ databases">
        <authorList>
            <person name="Varghese N."/>
            <person name="Submissions S."/>
        </authorList>
    </citation>
    <scope>NUCLEOTIDE SEQUENCE [LARGE SCALE GENOMIC DNA]</scope>
    <source>
        <strain evidence="18">R-53102</strain>
    </source>
</reference>
<evidence type="ECO:0000313" key="18">
    <source>
        <dbReference type="Proteomes" id="UP000199599"/>
    </source>
</evidence>
<dbReference type="NCBIfam" id="TIGR00636">
    <property type="entry name" value="PduO_Nterm"/>
    <property type="match status" value="1"/>
</dbReference>
<evidence type="ECO:0000256" key="1">
    <source>
        <dbReference type="ARBA" id="ARBA00005121"/>
    </source>
</evidence>
<accession>A0A1I1TW34</accession>
<evidence type="ECO:0000256" key="11">
    <source>
        <dbReference type="ARBA" id="ARBA00033354"/>
    </source>
</evidence>
<dbReference type="PANTHER" id="PTHR12213:SF0">
    <property type="entry name" value="CORRINOID ADENOSYLTRANSFERASE MMAB"/>
    <property type="match status" value="1"/>
</dbReference>
<proteinExistence type="inferred from homology"/>
<dbReference type="Proteomes" id="UP000199599">
    <property type="component" value="Unassembled WGS sequence"/>
</dbReference>
<evidence type="ECO:0000259" key="16">
    <source>
        <dbReference type="Pfam" id="PF01923"/>
    </source>
</evidence>
<name>A0A1I1TW34_9LACO</name>
<keyword evidence="15" id="KW-0175">Coiled coil</keyword>
<evidence type="ECO:0000256" key="10">
    <source>
        <dbReference type="ARBA" id="ARBA00033334"/>
    </source>
</evidence>
<comment type="catalytic activity">
    <reaction evidence="13 14">
        <text>2 cob(II)alamin + reduced [electron-transfer flavoprotein] + 2 ATP = 2 adenosylcob(III)alamin + 2 triphosphate + oxidized [electron-transfer flavoprotein] + 3 H(+)</text>
        <dbReference type="Rhea" id="RHEA:28671"/>
        <dbReference type="Rhea" id="RHEA-COMP:10685"/>
        <dbReference type="Rhea" id="RHEA-COMP:10686"/>
        <dbReference type="ChEBI" id="CHEBI:15378"/>
        <dbReference type="ChEBI" id="CHEBI:16304"/>
        <dbReference type="ChEBI" id="CHEBI:18036"/>
        <dbReference type="ChEBI" id="CHEBI:18408"/>
        <dbReference type="ChEBI" id="CHEBI:30616"/>
        <dbReference type="ChEBI" id="CHEBI:57692"/>
        <dbReference type="ChEBI" id="CHEBI:58307"/>
        <dbReference type="EC" id="2.5.1.17"/>
    </reaction>
</comment>
<evidence type="ECO:0000256" key="4">
    <source>
        <dbReference type="ARBA" id="ARBA00020963"/>
    </source>
</evidence>
<comment type="pathway">
    <text evidence="1 14">Cofactor biosynthesis; adenosylcobalamin biosynthesis; adenosylcobalamin from cob(II)yrinate a,c-diamide: step 2/7.</text>
</comment>
<sequence>MTLKIYTKTGDQGLTKQVTGKMVPKYDLQIATIGEIDELQSYFGVVIANLSNNCSQLRELIQNLQRTLYLLEGDIVVKRRSKITLKEVKELEQEIDRLTSLLPALTEFILPGGSITAANLHYARTIARRAERTMVQLNEEQKLAPACLQYLNRLSDYIFVLGRYANFLDGKQDIPSKQ</sequence>
<evidence type="ECO:0000256" key="14">
    <source>
        <dbReference type="RuleBase" id="RU366026"/>
    </source>
</evidence>
<organism evidence="17 18">
    <name type="scientific">Lactobacillus bombicola</name>
    <dbReference type="NCBI Taxonomy" id="1505723"/>
    <lineage>
        <taxon>Bacteria</taxon>
        <taxon>Bacillati</taxon>
        <taxon>Bacillota</taxon>
        <taxon>Bacilli</taxon>
        <taxon>Lactobacillales</taxon>
        <taxon>Lactobacillaceae</taxon>
        <taxon>Lactobacillus</taxon>
    </lineage>
</organism>
<dbReference type="Pfam" id="PF01923">
    <property type="entry name" value="Cob_adeno_trans"/>
    <property type="match status" value="1"/>
</dbReference>
<dbReference type="GO" id="GO:0005524">
    <property type="term" value="F:ATP binding"/>
    <property type="evidence" value="ECO:0007669"/>
    <property type="project" value="UniProtKB-UniRule"/>
</dbReference>
<dbReference type="EMBL" id="FOMN01000014">
    <property type="protein sequence ID" value="SFD62739.1"/>
    <property type="molecule type" value="Genomic_DNA"/>
</dbReference>
<dbReference type="UniPathway" id="UPA00148">
    <property type="reaction ID" value="UER00233"/>
</dbReference>
<gene>
    <name evidence="17" type="ORF">SAMN04487792_1649</name>
</gene>
<evidence type="ECO:0000256" key="2">
    <source>
        <dbReference type="ARBA" id="ARBA00007487"/>
    </source>
</evidence>
<keyword evidence="5 14" id="KW-0169">Cobalamin biosynthesis</keyword>
<dbReference type="GO" id="GO:0009236">
    <property type="term" value="P:cobalamin biosynthetic process"/>
    <property type="evidence" value="ECO:0007669"/>
    <property type="project" value="UniProtKB-UniRule"/>
</dbReference>
<dbReference type="GO" id="GO:0008817">
    <property type="term" value="F:corrinoid adenosyltransferase activity"/>
    <property type="evidence" value="ECO:0007669"/>
    <property type="project" value="UniProtKB-UniRule"/>
</dbReference>
<evidence type="ECO:0000256" key="6">
    <source>
        <dbReference type="ARBA" id="ARBA00022679"/>
    </source>
</evidence>
<evidence type="ECO:0000256" key="8">
    <source>
        <dbReference type="ARBA" id="ARBA00022840"/>
    </source>
</evidence>
<evidence type="ECO:0000256" key="13">
    <source>
        <dbReference type="ARBA" id="ARBA00048692"/>
    </source>
</evidence>
<dbReference type="PANTHER" id="PTHR12213">
    <property type="entry name" value="CORRINOID ADENOSYLTRANSFERASE"/>
    <property type="match status" value="1"/>
</dbReference>
<dbReference type="Gene3D" id="1.20.1200.10">
    <property type="entry name" value="Cobalamin adenosyltransferase-like"/>
    <property type="match status" value="1"/>
</dbReference>
<dbReference type="InterPro" id="IPR036451">
    <property type="entry name" value="CblAdoTrfase-like_sf"/>
</dbReference>
<dbReference type="STRING" id="1505723.SAMN04487792_1649"/>
<evidence type="ECO:0000313" key="17">
    <source>
        <dbReference type="EMBL" id="SFD62739.1"/>
    </source>
</evidence>
<comment type="similarity">
    <text evidence="2 14">Belongs to the Cob(I)alamin adenosyltransferase family.</text>
</comment>
<keyword evidence="6 14" id="KW-0808">Transferase</keyword>
<keyword evidence="7 14" id="KW-0547">Nucleotide-binding</keyword>
<feature type="coiled-coil region" evidence="15">
    <location>
        <begin position="47"/>
        <end position="101"/>
    </location>
</feature>
<evidence type="ECO:0000256" key="3">
    <source>
        <dbReference type="ARBA" id="ARBA00012454"/>
    </source>
</evidence>
<evidence type="ECO:0000256" key="5">
    <source>
        <dbReference type="ARBA" id="ARBA00022573"/>
    </source>
</evidence>